<dbReference type="EMBL" id="AZHW01000800">
    <property type="protein sequence ID" value="ETW96341.1"/>
    <property type="molecule type" value="Genomic_DNA"/>
</dbReference>
<organism evidence="2 3">
    <name type="scientific">Entotheonella factor</name>
    <dbReference type="NCBI Taxonomy" id="1429438"/>
    <lineage>
        <taxon>Bacteria</taxon>
        <taxon>Pseudomonadati</taxon>
        <taxon>Nitrospinota/Tectimicrobiota group</taxon>
        <taxon>Candidatus Tectimicrobiota</taxon>
        <taxon>Candidatus Entotheonellia</taxon>
        <taxon>Candidatus Entotheonellales</taxon>
        <taxon>Candidatus Entotheonellaceae</taxon>
        <taxon>Candidatus Entotheonella</taxon>
    </lineage>
</organism>
<keyword evidence="3" id="KW-1185">Reference proteome</keyword>
<accession>W4LG90</accession>
<dbReference type="HOGENOM" id="CLU_2341526_0_0_7"/>
<reference evidence="2 3" key="1">
    <citation type="journal article" date="2014" name="Nature">
        <title>An environmental bacterial taxon with a large and distinct metabolic repertoire.</title>
        <authorList>
            <person name="Wilson M.C."/>
            <person name="Mori T."/>
            <person name="Ruckert C."/>
            <person name="Uria A.R."/>
            <person name="Helf M.J."/>
            <person name="Takada K."/>
            <person name="Gernert C."/>
            <person name="Steffens U.A."/>
            <person name="Heycke N."/>
            <person name="Schmitt S."/>
            <person name="Rinke C."/>
            <person name="Helfrich E.J."/>
            <person name="Brachmann A.O."/>
            <person name="Gurgui C."/>
            <person name="Wakimoto T."/>
            <person name="Kracht M."/>
            <person name="Crusemann M."/>
            <person name="Hentschel U."/>
            <person name="Abe I."/>
            <person name="Matsunaga S."/>
            <person name="Kalinowski J."/>
            <person name="Takeyama H."/>
            <person name="Piel J."/>
        </authorList>
    </citation>
    <scope>NUCLEOTIDE SEQUENCE [LARGE SCALE GENOMIC DNA]</scope>
    <source>
        <strain evidence="3">TSY1</strain>
    </source>
</reference>
<proteinExistence type="predicted"/>
<evidence type="ECO:0000313" key="3">
    <source>
        <dbReference type="Proteomes" id="UP000019141"/>
    </source>
</evidence>
<comment type="caution">
    <text evidence="2">The sequence shown here is derived from an EMBL/GenBank/DDBJ whole genome shotgun (WGS) entry which is preliminary data.</text>
</comment>
<sequence length="97" mass="11012">MREEIRLGNEALGRNDFEGARQHFQKLLAEGGTEVQLRIARNRLQEIQDREDAINNPTPTKKRASRKTASRAKTATDEPMVKLVRPPDNPVVVISKH</sequence>
<evidence type="ECO:0000313" key="2">
    <source>
        <dbReference type="EMBL" id="ETW96341.1"/>
    </source>
</evidence>
<protein>
    <submittedName>
        <fullName evidence="2">Uncharacterized protein</fullName>
    </submittedName>
</protein>
<dbReference type="AlphaFoldDB" id="W4LG90"/>
<feature type="region of interest" description="Disordered" evidence="1">
    <location>
        <begin position="50"/>
        <end position="97"/>
    </location>
</feature>
<name>W4LG90_ENTF1</name>
<gene>
    <name evidence="2" type="ORF">ETSY1_26995</name>
</gene>
<evidence type="ECO:0000256" key="1">
    <source>
        <dbReference type="SAM" id="MobiDB-lite"/>
    </source>
</evidence>
<dbReference type="Proteomes" id="UP000019141">
    <property type="component" value="Unassembled WGS sequence"/>
</dbReference>
<feature type="compositionally biased region" description="Basic residues" evidence="1">
    <location>
        <begin position="60"/>
        <end position="70"/>
    </location>
</feature>